<dbReference type="Proteomes" id="UP000250179">
    <property type="component" value="Plasmid unnamed"/>
</dbReference>
<dbReference type="KEGG" id="tprf:A3L09_10745"/>
<reference evidence="1 2" key="1">
    <citation type="submission" date="2016-03" db="EMBL/GenBank/DDBJ databases">
        <title>Complete genome sequence of Thermococcus profundus strain DT5432.</title>
        <authorList>
            <person name="Oger P.M."/>
        </authorList>
    </citation>
    <scope>NUCLEOTIDE SEQUENCE [LARGE SCALE GENOMIC DNA]</scope>
    <source>
        <strain evidence="1 2">DT 5432</strain>
        <plasmid evidence="2">Plasmid</plasmid>
    </source>
</reference>
<evidence type="ECO:0000313" key="2">
    <source>
        <dbReference type="Proteomes" id="UP000250179"/>
    </source>
</evidence>
<dbReference type="RefSeq" id="WP_088859087.1">
    <property type="nucleotide sequence ID" value="NZ_CP014863.1"/>
</dbReference>
<geneLocation type="plasmid" evidence="2"/>
<dbReference type="GeneID" id="33320899"/>
<protein>
    <submittedName>
        <fullName evidence="1">Uncharacterized protein</fullName>
    </submittedName>
</protein>
<organism evidence="1 2">
    <name type="scientific">Thermococcus profundus</name>
    <dbReference type="NCBI Taxonomy" id="49899"/>
    <lineage>
        <taxon>Archaea</taxon>
        <taxon>Methanobacteriati</taxon>
        <taxon>Methanobacteriota</taxon>
        <taxon>Thermococci</taxon>
        <taxon>Thermococcales</taxon>
        <taxon>Thermococcaceae</taxon>
        <taxon>Thermococcus</taxon>
    </lineage>
</organism>
<gene>
    <name evidence="1" type="ORF">A3L09_10745</name>
</gene>
<dbReference type="EMBL" id="CP014863">
    <property type="protein sequence ID" value="ASJ03828.1"/>
    <property type="molecule type" value="Genomic_DNA"/>
</dbReference>
<proteinExistence type="predicted"/>
<evidence type="ECO:0000313" key="1">
    <source>
        <dbReference type="EMBL" id="ASJ03828.1"/>
    </source>
</evidence>
<keyword evidence="2" id="KW-1185">Reference proteome</keyword>
<name>A0A2Z2MPM5_THEPR</name>
<dbReference type="AlphaFoldDB" id="A0A2Z2MPM5"/>
<accession>A0A2Z2MPM5</accession>
<sequence length="305" mass="35465">MIIRILPYVKSYDYNIAKIHFNYSENYLMPKLFLPKSFVESLSFPLVELWITDYTTLHIKSISPKDEIAPIGLVVNIEKRYISASSLVNFYIHQLEISPKTIISQLRNGEFPKRMTLPLRDNDSGDSELLVSTEPLLRELSKIRQGKLFIKNSLIFPSLNIKENTCLYFYKRKNKRVLFKTLLPWLKPGTQIIYLLVDKSSNYLIIAKRPLKYLQGLGELEPIGSLESKVPEGTINFLKDCLRDLPILIKQLDCEGIPKNPRKINEMILRKIKENKKVCMPLVEAQREYIVVDMTPLKKFLKEVC</sequence>
<keyword evidence="1" id="KW-0614">Plasmid</keyword>